<dbReference type="AlphaFoldDB" id="A0AAD4S7F6"/>
<protein>
    <recommendedName>
        <fullName evidence="1">Reverse transcriptase zinc-binding domain-containing protein</fullName>
    </recommendedName>
</protein>
<dbReference type="Proteomes" id="UP001202328">
    <property type="component" value="Unassembled WGS sequence"/>
</dbReference>
<organism evidence="2 3">
    <name type="scientific">Papaver atlanticum</name>
    <dbReference type="NCBI Taxonomy" id="357466"/>
    <lineage>
        <taxon>Eukaryota</taxon>
        <taxon>Viridiplantae</taxon>
        <taxon>Streptophyta</taxon>
        <taxon>Embryophyta</taxon>
        <taxon>Tracheophyta</taxon>
        <taxon>Spermatophyta</taxon>
        <taxon>Magnoliopsida</taxon>
        <taxon>Ranunculales</taxon>
        <taxon>Papaveraceae</taxon>
        <taxon>Papaveroideae</taxon>
        <taxon>Papaver</taxon>
    </lineage>
</organism>
<dbReference type="InterPro" id="IPR026960">
    <property type="entry name" value="RVT-Znf"/>
</dbReference>
<feature type="domain" description="Reverse transcriptase zinc-binding" evidence="1">
    <location>
        <begin position="55"/>
        <end position="119"/>
    </location>
</feature>
<sequence length="198" mass="23169">MGLSHRRRLYDAEISELSVLLPLVEAIVLILVEEDQIIWLGDKKGLFSVKAAYEYYTQAWPHRVGFFLWQAYLGRLPTMKNLHCRQSHLDSSVLCKLCNNFEESVDHLLINCTRALSVWNYFLDCAKRYGAIQQTVKEVICGWKGFNFSDRGRQLWKRLPAAIMWGLWLWKARNAVIFNGKIFKLNEVIRDIKIDAFN</sequence>
<evidence type="ECO:0000313" key="2">
    <source>
        <dbReference type="EMBL" id="KAI3866097.1"/>
    </source>
</evidence>
<gene>
    <name evidence="2" type="ORF">MKW98_011618</name>
</gene>
<evidence type="ECO:0000259" key="1">
    <source>
        <dbReference type="Pfam" id="PF13966"/>
    </source>
</evidence>
<proteinExistence type="predicted"/>
<name>A0AAD4S7F6_9MAGN</name>
<reference evidence="2" key="1">
    <citation type="submission" date="2022-04" db="EMBL/GenBank/DDBJ databases">
        <title>A functionally conserved STORR gene fusion in Papaver species that diverged 16.8 million years ago.</title>
        <authorList>
            <person name="Catania T."/>
        </authorList>
    </citation>
    <scope>NUCLEOTIDE SEQUENCE</scope>
    <source>
        <strain evidence="2">S-188037</strain>
    </source>
</reference>
<dbReference type="EMBL" id="JAJJMB010013700">
    <property type="protein sequence ID" value="KAI3866097.1"/>
    <property type="molecule type" value="Genomic_DNA"/>
</dbReference>
<accession>A0AAD4S7F6</accession>
<keyword evidence="3" id="KW-1185">Reference proteome</keyword>
<dbReference type="Pfam" id="PF13966">
    <property type="entry name" value="zf-RVT"/>
    <property type="match status" value="1"/>
</dbReference>
<comment type="caution">
    <text evidence="2">The sequence shown here is derived from an EMBL/GenBank/DDBJ whole genome shotgun (WGS) entry which is preliminary data.</text>
</comment>
<evidence type="ECO:0000313" key="3">
    <source>
        <dbReference type="Proteomes" id="UP001202328"/>
    </source>
</evidence>